<name>A0ABV7SYI6_9SPHN</name>
<keyword evidence="3" id="KW-1185">Reference proteome</keyword>
<reference evidence="3" key="1">
    <citation type="journal article" date="2019" name="Int. J. Syst. Evol. Microbiol.">
        <title>The Global Catalogue of Microorganisms (GCM) 10K type strain sequencing project: providing services to taxonomists for standard genome sequencing and annotation.</title>
        <authorList>
            <consortium name="The Broad Institute Genomics Platform"/>
            <consortium name="The Broad Institute Genome Sequencing Center for Infectious Disease"/>
            <person name="Wu L."/>
            <person name="Ma J."/>
        </authorList>
    </citation>
    <scope>NUCLEOTIDE SEQUENCE [LARGE SCALE GENOMIC DNA]</scope>
    <source>
        <strain evidence="3">KCTC 42739</strain>
    </source>
</reference>
<dbReference type="Proteomes" id="UP001595713">
    <property type="component" value="Unassembled WGS sequence"/>
</dbReference>
<proteinExistence type="predicted"/>
<dbReference type="EMBL" id="JBHRXP010000009">
    <property type="protein sequence ID" value="MFC3582001.1"/>
    <property type="molecule type" value="Genomic_DNA"/>
</dbReference>
<keyword evidence="1" id="KW-0732">Signal</keyword>
<organism evidence="2 3">
    <name type="scientific">Sphingomonas hylomeconis</name>
    <dbReference type="NCBI Taxonomy" id="1395958"/>
    <lineage>
        <taxon>Bacteria</taxon>
        <taxon>Pseudomonadati</taxon>
        <taxon>Pseudomonadota</taxon>
        <taxon>Alphaproteobacteria</taxon>
        <taxon>Sphingomonadales</taxon>
        <taxon>Sphingomonadaceae</taxon>
        <taxon>Sphingomonas</taxon>
    </lineage>
</organism>
<evidence type="ECO:0000313" key="2">
    <source>
        <dbReference type="EMBL" id="MFC3582001.1"/>
    </source>
</evidence>
<feature type="chain" id="PRO_5046202000" description="Right-handed parallel beta-helix repeat-containing protein" evidence="1">
    <location>
        <begin position="28"/>
        <end position="338"/>
    </location>
</feature>
<comment type="caution">
    <text evidence="2">The sequence shown here is derived from an EMBL/GenBank/DDBJ whole genome shotgun (WGS) entry which is preliminary data.</text>
</comment>
<sequence length="338" mass="32863">MIRIDTRFVIAGLAVLTSGLAATPAGAQATRTWVSGVGDDANPCSRTAPCKTFAGAISKTAAGGEINCIDPGGFGAVTVTKAVTFLCDTTEAGVLVAGTNGFTINAGDADVVTISGIDIFGPTGSPGLNGVRFINGAGLNIRNTTIKGFNAQGVSFEVGTGDTAFLNLDNVIITGNGATADASSGGVRIAPATGATANVVLNHVRIQDSKNVGLRLDLTGTTSTKISVQANGGVITNSGIGLFAKALPGTGTVEVAMVDALIAGNGSLGVAGNGSGVTGRFANNTITANGAASAAAATGVSAGNGSVLASYGNNHLDGNLNSAGAVANGAFTGTIPPH</sequence>
<dbReference type="RefSeq" id="WP_261294572.1">
    <property type="nucleotide sequence ID" value="NZ_JANQBK010000008.1"/>
</dbReference>
<dbReference type="SMART" id="SM00710">
    <property type="entry name" value="PbH1"/>
    <property type="match status" value="5"/>
</dbReference>
<dbReference type="InterPro" id="IPR011050">
    <property type="entry name" value="Pectin_lyase_fold/virulence"/>
</dbReference>
<dbReference type="Gene3D" id="2.160.20.10">
    <property type="entry name" value="Single-stranded right-handed beta-helix, Pectin lyase-like"/>
    <property type="match status" value="1"/>
</dbReference>
<dbReference type="SUPFAM" id="SSF51126">
    <property type="entry name" value="Pectin lyase-like"/>
    <property type="match status" value="1"/>
</dbReference>
<feature type="signal peptide" evidence="1">
    <location>
        <begin position="1"/>
        <end position="27"/>
    </location>
</feature>
<accession>A0ABV7SYI6</accession>
<protein>
    <recommendedName>
        <fullName evidence="4">Right-handed parallel beta-helix repeat-containing protein</fullName>
    </recommendedName>
</protein>
<evidence type="ECO:0008006" key="4">
    <source>
        <dbReference type="Google" id="ProtNLM"/>
    </source>
</evidence>
<gene>
    <name evidence="2" type="ORF">ACFONA_17665</name>
</gene>
<dbReference type="InterPro" id="IPR006626">
    <property type="entry name" value="PbH1"/>
</dbReference>
<evidence type="ECO:0000313" key="3">
    <source>
        <dbReference type="Proteomes" id="UP001595713"/>
    </source>
</evidence>
<evidence type="ECO:0000256" key="1">
    <source>
        <dbReference type="SAM" id="SignalP"/>
    </source>
</evidence>
<dbReference type="InterPro" id="IPR012334">
    <property type="entry name" value="Pectin_lyas_fold"/>
</dbReference>